<comment type="caution">
    <text evidence="2">The sequence shown here is derived from an EMBL/GenBank/DDBJ whole genome shotgun (WGS) entry which is preliminary data.</text>
</comment>
<accession>A0A100VP08</accession>
<dbReference type="GO" id="GO:0005737">
    <property type="term" value="C:cytoplasm"/>
    <property type="evidence" value="ECO:0007669"/>
    <property type="project" value="TreeGrafter"/>
</dbReference>
<dbReference type="Gene3D" id="3.40.50.880">
    <property type="match status" value="1"/>
</dbReference>
<dbReference type="Proteomes" id="UP000069697">
    <property type="component" value="Unassembled WGS sequence"/>
</dbReference>
<dbReference type="PANTHER" id="PTHR48094">
    <property type="entry name" value="PROTEIN/NUCLEIC ACID DEGLYCASE DJ-1-RELATED"/>
    <property type="match status" value="1"/>
</dbReference>
<dbReference type="AlphaFoldDB" id="A0A100VP08"/>
<dbReference type="PANTHER" id="PTHR48094:SF19">
    <property type="entry name" value="DJ-1_PFPI DOMAIN-CONTAINING PROTEIN"/>
    <property type="match status" value="1"/>
</dbReference>
<dbReference type="RefSeq" id="WP_062835718.1">
    <property type="nucleotide sequence ID" value="NZ_BCNV01000001.1"/>
</dbReference>
<evidence type="ECO:0000259" key="1">
    <source>
        <dbReference type="Pfam" id="PF01965"/>
    </source>
</evidence>
<dbReference type="Pfam" id="PF01965">
    <property type="entry name" value="DJ-1_PfpI"/>
    <property type="match status" value="1"/>
</dbReference>
<organism evidence="2 3">
    <name type="scientific">Paenibacillus amylolyticus</name>
    <dbReference type="NCBI Taxonomy" id="1451"/>
    <lineage>
        <taxon>Bacteria</taxon>
        <taxon>Bacillati</taxon>
        <taxon>Bacillota</taxon>
        <taxon>Bacilli</taxon>
        <taxon>Bacillales</taxon>
        <taxon>Paenibacillaceae</taxon>
        <taxon>Paenibacillus</taxon>
    </lineage>
</organism>
<dbReference type="SUPFAM" id="SSF52317">
    <property type="entry name" value="Class I glutamine amidotransferase-like"/>
    <property type="match status" value="1"/>
</dbReference>
<gene>
    <name evidence="2" type="ORF">PAHA3_3442</name>
</gene>
<evidence type="ECO:0000313" key="2">
    <source>
        <dbReference type="EMBL" id="GAS83364.1"/>
    </source>
</evidence>
<evidence type="ECO:0000313" key="3">
    <source>
        <dbReference type="Proteomes" id="UP000069697"/>
    </source>
</evidence>
<feature type="domain" description="DJ-1/PfpI" evidence="1">
    <location>
        <begin position="5"/>
        <end position="176"/>
    </location>
</feature>
<dbReference type="InterPro" id="IPR002818">
    <property type="entry name" value="DJ-1/PfpI"/>
</dbReference>
<dbReference type="InterPro" id="IPR029062">
    <property type="entry name" value="Class_I_gatase-like"/>
</dbReference>
<reference evidence="3" key="2">
    <citation type="submission" date="2016-01" db="EMBL/GenBank/DDBJ databases">
        <title>Draft Genome Sequence of Paenibacillus amylolyticus Heshi-A3 that Was Isolated from Fermented Rice Bran with Aging Salted Mackerel, Which Was Named Heshiko as Traditional Fermented Seafood in Japan.</title>
        <authorList>
            <person name="Akuzawa S."/>
            <person name="Nakagawa J."/>
            <person name="Kanekatsu T."/>
            <person name="Kubota E."/>
            <person name="Ohtake R."/>
            <person name="Suzuki T."/>
            <person name="Kanesaki Y."/>
        </authorList>
    </citation>
    <scope>NUCLEOTIDE SEQUENCE [LARGE SCALE GENOMIC DNA]</scope>
    <source>
        <strain evidence="3">Heshi-A3</strain>
    </source>
</reference>
<dbReference type="CDD" id="cd03140">
    <property type="entry name" value="GATase1_PfpI_3"/>
    <property type="match status" value="1"/>
</dbReference>
<dbReference type="InterPro" id="IPR050325">
    <property type="entry name" value="Prot/Nucl_acid_deglycase"/>
</dbReference>
<name>A0A100VP08_PAEAM</name>
<reference evidence="2 3" key="1">
    <citation type="journal article" date="2016" name="Genome Announc.">
        <title>Draft Genome Sequence of Paenibacillus amylolyticus Heshi-A3, Isolated from Fermented Rice Bran in a Japanese Fermented Seafood Dish.</title>
        <authorList>
            <person name="Akuzawa S."/>
            <person name="Nagaoka J."/>
            <person name="Kanekatsu M."/>
            <person name="Kubota E."/>
            <person name="Ohtake R."/>
            <person name="Suzuki T."/>
            <person name="Kanesaki Y."/>
        </authorList>
    </citation>
    <scope>NUCLEOTIDE SEQUENCE [LARGE SCALE GENOMIC DNA]</scope>
    <source>
        <strain evidence="2 3">Heshi-A3</strain>
    </source>
</reference>
<proteinExistence type="predicted"/>
<dbReference type="EMBL" id="BCNV01000001">
    <property type="protein sequence ID" value="GAS83364.1"/>
    <property type="molecule type" value="Genomic_DNA"/>
</dbReference>
<protein>
    <submittedName>
        <fullName evidence="2">ThiJ/PfpI family protein</fullName>
    </submittedName>
</protein>
<sequence length="211" mass="23712">MQTRNVYLYVFDTMSDWEVGYLTAELNSGRYFRKEVEPLQIITVGVDKHPVTTMGGLNILPHISIDECTLKSNDVIILPGGNTWMDTIHDPLLKKVAVSIEEGTVIAAICGATVGLAKIGLLDFRQHTSNDLEYLKMICPDYTGETYYKTEPAVTDGNVVTASGIAPLEFTMHVLKRLNVFAPETLQAWYHLYQTLEPKYFYELMNSIAPE</sequence>